<dbReference type="GO" id="GO:0009103">
    <property type="term" value="P:lipopolysaccharide biosynthetic process"/>
    <property type="evidence" value="ECO:0007669"/>
    <property type="project" value="UniProtKB-ARBA"/>
</dbReference>
<feature type="transmembrane region" description="Helical" evidence="9">
    <location>
        <begin position="211"/>
        <end position="227"/>
    </location>
</feature>
<gene>
    <name evidence="12" type="ORF">FDA38_04230</name>
</gene>
<keyword evidence="5 9" id="KW-0812">Transmembrane</keyword>
<dbReference type="AlphaFoldDB" id="A0A4U3M3Y7"/>
<feature type="transmembrane region" description="Helical" evidence="9">
    <location>
        <begin position="425"/>
        <end position="445"/>
    </location>
</feature>
<keyword evidence="13" id="KW-1185">Reference proteome</keyword>
<keyword evidence="4 12" id="KW-0808">Transferase</keyword>
<comment type="subcellular location">
    <subcellularLocation>
        <location evidence="1">Cell membrane</location>
        <topology evidence="1">Multi-pass membrane protein</topology>
    </subcellularLocation>
</comment>
<evidence type="ECO:0000256" key="4">
    <source>
        <dbReference type="ARBA" id="ARBA00022679"/>
    </source>
</evidence>
<dbReference type="PANTHER" id="PTHR33908">
    <property type="entry name" value="MANNOSYLTRANSFERASE YKCB-RELATED"/>
    <property type="match status" value="1"/>
</dbReference>
<feature type="domain" description="Putative mannosyltransferase YkcA/B-like C-terminal" evidence="11">
    <location>
        <begin position="599"/>
        <end position="680"/>
    </location>
</feature>
<protein>
    <submittedName>
        <fullName evidence="12">Phospholipid carrier-dependent glycosyltransferase</fullName>
    </submittedName>
</protein>
<feature type="transmembrane region" description="Helical" evidence="9">
    <location>
        <begin position="322"/>
        <end position="339"/>
    </location>
</feature>
<evidence type="ECO:0000256" key="8">
    <source>
        <dbReference type="SAM" id="MobiDB-lite"/>
    </source>
</evidence>
<feature type="domain" description="Glycosyltransferase RgtA/B/C/D-like" evidence="10">
    <location>
        <begin position="93"/>
        <end position="248"/>
    </location>
</feature>
<dbReference type="GO" id="GO:0016763">
    <property type="term" value="F:pentosyltransferase activity"/>
    <property type="evidence" value="ECO:0007669"/>
    <property type="project" value="TreeGrafter"/>
</dbReference>
<dbReference type="GO" id="GO:0005886">
    <property type="term" value="C:plasma membrane"/>
    <property type="evidence" value="ECO:0007669"/>
    <property type="project" value="UniProtKB-SubCell"/>
</dbReference>
<feature type="transmembrane region" description="Helical" evidence="9">
    <location>
        <begin position="402"/>
        <end position="419"/>
    </location>
</feature>
<evidence type="ECO:0000256" key="7">
    <source>
        <dbReference type="ARBA" id="ARBA00023136"/>
    </source>
</evidence>
<evidence type="ECO:0000259" key="11">
    <source>
        <dbReference type="Pfam" id="PF24878"/>
    </source>
</evidence>
<dbReference type="GO" id="GO:0010041">
    <property type="term" value="P:response to iron(III) ion"/>
    <property type="evidence" value="ECO:0007669"/>
    <property type="project" value="TreeGrafter"/>
</dbReference>
<reference evidence="12 13" key="1">
    <citation type="submission" date="2019-04" db="EMBL/GenBank/DDBJ databases">
        <title>Kribbella sp. NEAU-THZ 27 nov., a novel actinomycete isolated from soil.</title>
        <authorList>
            <person name="Duan L."/>
        </authorList>
    </citation>
    <scope>NUCLEOTIDE SEQUENCE [LARGE SCALE GENOMIC DNA]</scope>
    <source>
        <strain evidence="13">NEAU-THZ27</strain>
    </source>
</reference>
<dbReference type="OrthoDB" id="5241882at2"/>
<feature type="region of interest" description="Disordered" evidence="8">
    <location>
        <begin position="476"/>
        <end position="588"/>
    </location>
</feature>
<evidence type="ECO:0000256" key="6">
    <source>
        <dbReference type="ARBA" id="ARBA00022989"/>
    </source>
</evidence>
<evidence type="ECO:0000256" key="2">
    <source>
        <dbReference type="ARBA" id="ARBA00022475"/>
    </source>
</evidence>
<dbReference type="InterPro" id="IPR056785">
    <property type="entry name" value="YkcA/B-like_C"/>
</dbReference>
<organism evidence="12 13">
    <name type="scientific">Kribbella jiaozuonensis</name>
    <dbReference type="NCBI Taxonomy" id="2575441"/>
    <lineage>
        <taxon>Bacteria</taxon>
        <taxon>Bacillati</taxon>
        <taxon>Actinomycetota</taxon>
        <taxon>Actinomycetes</taxon>
        <taxon>Propionibacteriales</taxon>
        <taxon>Kribbellaceae</taxon>
        <taxon>Kribbella</taxon>
    </lineage>
</organism>
<dbReference type="InterPro" id="IPR038731">
    <property type="entry name" value="RgtA/B/C-like"/>
</dbReference>
<dbReference type="Proteomes" id="UP000305836">
    <property type="component" value="Unassembled WGS sequence"/>
</dbReference>
<keyword evidence="7 9" id="KW-0472">Membrane</keyword>
<evidence type="ECO:0000313" key="12">
    <source>
        <dbReference type="EMBL" id="TKK82036.1"/>
    </source>
</evidence>
<proteinExistence type="predicted"/>
<evidence type="ECO:0000256" key="5">
    <source>
        <dbReference type="ARBA" id="ARBA00022692"/>
    </source>
</evidence>
<feature type="transmembrane region" description="Helical" evidence="9">
    <location>
        <begin position="142"/>
        <end position="161"/>
    </location>
</feature>
<evidence type="ECO:0000256" key="3">
    <source>
        <dbReference type="ARBA" id="ARBA00022676"/>
    </source>
</evidence>
<keyword evidence="6 9" id="KW-1133">Transmembrane helix</keyword>
<name>A0A4U3M3Y7_9ACTN</name>
<evidence type="ECO:0000259" key="10">
    <source>
        <dbReference type="Pfam" id="PF13231"/>
    </source>
</evidence>
<sequence>MTTLLDRPARVQEPPTRPPGRLRRLVRGPSGQAAYVRPSVFAMLVGTAFLYLWNLTASGYGNSFYAAAELAGTQSWKAWLFGSLDAGNAITVDKPPGALWVATAFARVFGFNSFTVLAPQAFMGIAAVGLLYLTVRRLAGPGAGLIAGSALALTPVAVLMFRFNNPDALLVLLMVAAAYFVVRSLEKASVRWLALAGVAIGFAFLTKMGQAFLVLPAFGLVYLIAAPTSLRRRLLHLVGALGAVVVSAGWYVALVEVWPASSRPYIGGSTNNSLLELALGYNGLGRLLGGQGNGGGGGGGNTGFGGSTGITRMFGSSFGTEISWLLPAALIALVGGLWVTRRAARTDLLRAGFVLWGGWLLVTALVFSFMSGTVHPYYAVALAPAIAGLVAMGVVVGRRARWLLAAMVLATGLWDYVLLARTPDFLPWAKYAVLTSGILGAALLLTGRRLRHATPAVVLAVALSLGLGTTAYAASTASHTHTGSIPTSGPTTTAMGGGGGMPGGSNSGGPGGSAGTPPSRSGPSSTTGTTGTSGTSGTSGSSTSGTSGSTTTGTSGSSSTSTSGSSSSGSAGSAGGSGSAGAGGMGGEASSELTALLSKTTTTWAAATSGSQSAASLELATGKSVIAIGGFSGSDDAPTLAQFKQWVAEGKIAYYISGGQGGGGGGSSAASEIQSWVTSNYTATTVGSTTVYKLTS</sequence>
<evidence type="ECO:0000313" key="13">
    <source>
        <dbReference type="Proteomes" id="UP000305836"/>
    </source>
</evidence>
<feature type="transmembrane region" description="Helical" evidence="9">
    <location>
        <begin position="34"/>
        <end position="53"/>
    </location>
</feature>
<feature type="transmembrane region" description="Helical" evidence="9">
    <location>
        <begin position="351"/>
        <end position="370"/>
    </location>
</feature>
<evidence type="ECO:0000256" key="1">
    <source>
        <dbReference type="ARBA" id="ARBA00004651"/>
    </source>
</evidence>
<feature type="region of interest" description="Disordered" evidence="8">
    <location>
        <begin position="1"/>
        <end position="23"/>
    </location>
</feature>
<feature type="transmembrane region" description="Helical" evidence="9">
    <location>
        <begin position="189"/>
        <end position="205"/>
    </location>
</feature>
<feature type="compositionally biased region" description="Low complexity" evidence="8">
    <location>
        <begin position="515"/>
        <end position="571"/>
    </location>
</feature>
<dbReference type="Pfam" id="PF13231">
    <property type="entry name" value="PMT_2"/>
    <property type="match status" value="1"/>
</dbReference>
<keyword evidence="2" id="KW-1003">Cell membrane</keyword>
<keyword evidence="3" id="KW-0328">Glycosyltransferase</keyword>
<dbReference type="Pfam" id="PF24878">
    <property type="entry name" value="YkcB_C"/>
    <property type="match status" value="1"/>
</dbReference>
<feature type="compositionally biased region" description="Gly residues" evidence="8">
    <location>
        <begin position="572"/>
        <end position="587"/>
    </location>
</feature>
<feature type="transmembrane region" description="Helical" evidence="9">
    <location>
        <begin position="457"/>
        <end position="475"/>
    </location>
</feature>
<feature type="transmembrane region" description="Helical" evidence="9">
    <location>
        <begin position="167"/>
        <end position="182"/>
    </location>
</feature>
<feature type="compositionally biased region" description="Gly residues" evidence="8">
    <location>
        <begin position="495"/>
        <end position="514"/>
    </location>
</feature>
<comment type="caution">
    <text evidence="12">The sequence shown here is derived from an EMBL/GenBank/DDBJ whole genome shotgun (WGS) entry which is preliminary data.</text>
</comment>
<dbReference type="InterPro" id="IPR050297">
    <property type="entry name" value="LipidA_mod_glycosyltrf_83"/>
</dbReference>
<dbReference type="PANTHER" id="PTHR33908:SF3">
    <property type="entry name" value="UNDECAPRENYL PHOSPHATE-ALPHA-4-AMINO-4-DEOXY-L-ARABINOSE ARABINOSYL TRANSFERASE"/>
    <property type="match status" value="1"/>
</dbReference>
<evidence type="ECO:0000256" key="9">
    <source>
        <dbReference type="SAM" id="Phobius"/>
    </source>
</evidence>
<feature type="compositionally biased region" description="Low complexity" evidence="8">
    <location>
        <begin position="476"/>
        <end position="494"/>
    </location>
</feature>
<feature type="transmembrane region" description="Helical" evidence="9">
    <location>
        <begin position="117"/>
        <end position="135"/>
    </location>
</feature>
<dbReference type="EMBL" id="SZPZ01000001">
    <property type="protein sequence ID" value="TKK82036.1"/>
    <property type="molecule type" value="Genomic_DNA"/>
</dbReference>
<feature type="transmembrane region" description="Helical" evidence="9">
    <location>
        <begin position="234"/>
        <end position="253"/>
    </location>
</feature>
<accession>A0A4U3M3Y7</accession>
<feature type="transmembrane region" description="Helical" evidence="9">
    <location>
        <begin position="376"/>
        <end position="395"/>
    </location>
</feature>